<comment type="similarity">
    <text evidence="2">Belongs to the CRISPR-associated Csm5 family.</text>
</comment>
<dbReference type="NCBIfam" id="TIGR01899">
    <property type="entry name" value="cas_TM1807_csm5"/>
    <property type="match status" value="1"/>
</dbReference>
<dbReference type="OrthoDB" id="24360at2"/>
<evidence type="ECO:0000256" key="2">
    <source>
        <dbReference type="ARBA" id="ARBA00006680"/>
    </source>
</evidence>
<evidence type="ECO:0000313" key="9">
    <source>
        <dbReference type="Proteomes" id="UP000187485"/>
    </source>
</evidence>
<keyword evidence="4" id="KW-0694">RNA-binding</keyword>
<dbReference type="GO" id="GO:0003723">
    <property type="term" value="F:RNA binding"/>
    <property type="evidence" value="ECO:0007669"/>
    <property type="project" value="UniProtKB-KW"/>
</dbReference>
<dbReference type="Pfam" id="PF03787">
    <property type="entry name" value="RAMPs"/>
    <property type="match status" value="1"/>
</dbReference>
<accession>A0A1L8CU13</accession>
<reference evidence="9" key="1">
    <citation type="submission" date="2016-12" db="EMBL/GenBank/DDBJ databases">
        <title>Draft Genome Sequences od Carboxydothermus pertinax and islandicus, Hydrogenogenic Carboxydotrophic Bacteria.</title>
        <authorList>
            <person name="Fukuyama Y."/>
            <person name="Ohmae K."/>
            <person name="Yoneda Y."/>
            <person name="Yoshida T."/>
            <person name="Sako Y."/>
        </authorList>
    </citation>
    <scope>NUCLEOTIDE SEQUENCE [LARGE SCALE GENOMIC DNA]</scope>
    <source>
        <strain evidence="9">Ug1</strain>
    </source>
</reference>
<comment type="caution">
    <text evidence="8">The sequence shown here is derived from an EMBL/GenBank/DDBJ whole genome shotgun (WGS) entry which is preliminary data.</text>
</comment>
<evidence type="ECO:0000259" key="7">
    <source>
        <dbReference type="Pfam" id="PF03787"/>
    </source>
</evidence>
<dbReference type="EMBL" id="BDJK01000012">
    <property type="protein sequence ID" value="GAV22392.1"/>
    <property type="molecule type" value="Genomic_DNA"/>
</dbReference>
<feature type="domain" description="CRISPR type III-associated protein" evidence="7">
    <location>
        <begin position="5"/>
        <end position="309"/>
    </location>
</feature>
<evidence type="ECO:0000256" key="5">
    <source>
        <dbReference type="ARBA" id="ARBA00023118"/>
    </source>
</evidence>
<name>A0A1L8CU13_9THEO</name>
<evidence type="ECO:0000256" key="1">
    <source>
        <dbReference type="ARBA" id="ARBA00003088"/>
    </source>
</evidence>
<organism evidence="8 9">
    <name type="scientific">Carboxydothermus pertinax</name>
    <dbReference type="NCBI Taxonomy" id="870242"/>
    <lineage>
        <taxon>Bacteria</taxon>
        <taxon>Bacillati</taxon>
        <taxon>Bacillota</taxon>
        <taxon>Clostridia</taxon>
        <taxon>Thermoanaerobacterales</taxon>
        <taxon>Thermoanaerobacteraceae</taxon>
        <taxon>Carboxydothermus</taxon>
    </lineage>
</organism>
<dbReference type="AlphaFoldDB" id="A0A1L8CU13"/>
<evidence type="ECO:0000256" key="4">
    <source>
        <dbReference type="ARBA" id="ARBA00022884"/>
    </source>
</evidence>
<evidence type="ECO:0000256" key="3">
    <source>
        <dbReference type="ARBA" id="ARBA00016113"/>
    </source>
</evidence>
<protein>
    <recommendedName>
        <fullName evidence="3">CRISPR system Cms protein Csm5</fullName>
    </recommendedName>
    <alternativeName>
        <fullName evidence="6">CRISPR type III A-associated protein Csm5</fullName>
    </alternativeName>
</protein>
<dbReference type="GO" id="GO:0051607">
    <property type="term" value="P:defense response to virus"/>
    <property type="evidence" value="ECO:0007669"/>
    <property type="project" value="UniProtKB-KW"/>
</dbReference>
<dbReference type="InterPro" id="IPR005537">
    <property type="entry name" value="RAMP_III_fam"/>
</dbReference>
<keyword evidence="5" id="KW-0051">Antiviral defense</keyword>
<evidence type="ECO:0000256" key="6">
    <source>
        <dbReference type="ARBA" id="ARBA00031720"/>
    </source>
</evidence>
<sequence length="366" mass="41823">MATYEIEVLSPLFVGSGQKYPPLEYLISLEEEKFVVADMERVFTSPRFMLNDFLDKVKKPGFYLGDEYPWAREFPRFKFDSSKKTLLDLKTRKAEVLAPVAEGEGFYLPGSSLKGSLRTLIYKINLSAIKETFNEKIKKSLQNSGVKKEKLSEAAEMALTGTPNYSLFRALKVGDSLPLGEESLGLYQVKVLSLTAGGYRWKVLPGEQSTADLEQATSSFFIGFKPGVKLQGSFKVEEKYLTADNFPLVNKAYFNNWQERAREVQRQFLQNELKFYEEIGLSELKKFYQKLIQDSVEGIVLQIGFGTGFNSKTLKETVPLEELKGVLNWARIKYRENFPFPKTRKIVVEEGKPLYPLGWIKLKILE</sequence>
<keyword evidence="9" id="KW-1185">Reference proteome</keyword>
<dbReference type="PANTHER" id="PTHR38007:SF1">
    <property type="entry name" value="CRISPR SYSTEM CMS PROTEIN CSM5"/>
    <property type="match status" value="1"/>
</dbReference>
<dbReference type="RefSeq" id="WP_075858877.1">
    <property type="nucleotide sequence ID" value="NZ_BDJK01000012.1"/>
</dbReference>
<proteinExistence type="inferred from homology"/>
<comment type="function">
    <text evidence="1">This subunit might be involved in maturation of a crRNA intermediate to its mature form.</text>
</comment>
<evidence type="ECO:0000313" key="8">
    <source>
        <dbReference type="EMBL" id="GAV22392.1"/>
    </source>
</evidence>
<gene>
    <name evidence="8" type="ORF">cpu_09020</name>
</gene>
<dbReference type="InterPro" id="IPR010173">
    <property type="entry name" value="CRISPR-assoc_Csm5"/>
</dbReference>
<dbReference type="PANTHER" id="PTHR38007">
    <property type="entry name" value="CRISPR SYSTEM CMS PROTEIN CSM5"/>
    <property type="match status" value="1"/>
</dbReference>
<dbReference type="Proteomes" id="UP000187485">
    <property type="component" value="Unassembled WGS sequence"/>
</dbReference>
<dbReference type="STRING" id="870242.cpu_09020"/>